<evidence type="ECO:0000313" key="1">
    <source>
        <dbReference type="EMBL" id="MCI4659723.1"/>
    </source>
</evidence>
<dbReference type="EMBL" id="JALGAR010000006">
    <property type="protein sequence ID" value="MCI4659723.1"/>
    <property type="molecule type" value="Genomic_DNA"/>
</dbReference>
<name>A0AA41UGG7_9MICO</name>
<proteinExistence type="predicted"/>
<dbReference type="RefSeq" id="WP_243013214.1">
    <property type="nucleotide sequence ID" value="NZ_JALGAR010000006.1"/>
</dbReference>
<gene>
    <name evidence="1" type="ORF">MQH31_18105</name>
</gene>
<dbReference type="AlphaFoldDB" id="A0AA41UGG7"/>
<reference evidence="1" key="1">
    <citation type="submission" date="2022-03" db="EMBL/GenBank/DDBJ databases">
        <title>Cryobacterium sp. nov. strain ZS14-85, isolated from Antarctic soil.</title>
        <authorList>
            <person name="Li J."/>
            <person name="Niu G."/>
        </authorList>
    </citation>
    <scope>NUCLEOTIDE SEQUENCE</scope>
    <source>
        <strain evidence="1">ZS14-85</strain>
    </source>
</reference>
<sequence length="185" mass="19702">MNNFTTSFSVDLPEFGAFASLVPELAFVDVADLAETGPFVYLLVEPRGGVIYIGKSDAASGVVGRRALAYSKWSSEYLSKVAEAGRPDPLADPMAGDLSLAGWAPIIRFVTRHQAIVRVASVANTGLNGKTWEARLQALAGTLTGLESLVGGSGWEAKPGTLRDEGYDWAWARLGELREKGTLDA</sequence>
<keyword evidence="2" id="KW-1185">Reference proteome</keyword>
<comment type="caution">
    <text evidence="1">The sequence shown here is derived from an EMBL/GenBank/DDBJ whole genome shotgun (WGS) entry which is preliminary data.</text>
</comment>
<dbReference type="Proteomes" id="UP001165341">
    <property type="component" value="Unassembled WGS sequence"/>
</dbReference>
<protein>
    <submittedName>
        <fullName evidence="1">Uncharacterized protein</fullName>
    </submittedName>
</protein>
<accession>A0AA41UGG7</accession>
<organism evidence="1 2">
    <name type="scientific">Cryobacterium zhongshanensis</name>
    <dbReference type="NCBI Taxonomy" id="2928153"/>
    <lineage>
        <taxon>Bacteria</taxon>
        <taxon>Bacillati</taxon>
        <taxon>Actinomycetota</taxon>
        <taxon>Actinomycetes</taxon>
        <taxon>Micrococcales</taxon>
        <taxon>Microbacteriaceae</taxon>
        <taxon>Cryobacterium</taxon>
    </lineage>
</organism>
<evidence type="ECO:0000313" key="2">
    <source>
        <dbReference type="Proteomes" id="UP001165341"/>
    </source>
</evidence>